<keyword evidence="3" id="KW-1185">Reference proteome</keyword>
<protein>
    <recommendedName>
        <fullName evidence="4">Coth-domain-containing protein</fullName>
    </recommendedName>
</protein>
<dbReference type="EMBL" id="MCFH01000026">
    <property type="protein sequence ID" value="ORX48689.1"/>
    <property type="molecule type" value="Genomic_DNA"/>
</dbReference>
<evidence type="ECO:0000313" key="2">
    <source>
        <dbReference type="EMBL" id="ORX48689.1"/>
    </source>
</evidence>
<sequence length="563" mass="65557">MMFKQLLSFAFFAGAAFSRNATFKLISFGSKAQLQIVDGNIYDLSLLNDDILYGTTVSDAPEGSFKYYYIIDGKKESFKRTFKKGDTSTHNEFFGRKDTLKELKTFKRPENFKTWDRTIGKTELFDDSYIPTIHITGSKAKKFFKNPVKYEDSKLEKVTFYLRDSVETFTNVSSSAKNYEFSKFQIKMKLGKNSQGTKGFNGRYVLKLRNGGEDPINLRQVIYGNIIRELGMPALHSVMCRVYYEKKPAGFYTLQETVPTESFVNTEFYGNPKTGVASPPKKIGYIFDGTTGSDFEYKKNDEDYYSVFDMTSDDQSYDRLIAFTKAIKNLNPFNEKELASFEKKWFDIDTFHKAMAMEYLTGDWDGYWYTTANFAIYDDPNESTKNTYKFYFITQDHDETFGVGLDDDINTVGHKFPEISYTTMLNRTWHIAEDDAKYRTLVDKFIASTPSLHKRFQDTLFAIVKNIFNPVAFRDVVDSYYDRYEPEVKWDYSFTRPYVVKDQYPDYGYKDFVDGFEGEIEGVDWSLYEWVKLRSEAIKKEFCITWEGDANPPKETCVPKVQF</sequence>
<dbReference type="Proteomes" id="UP000193719">
    <property type="component" value="Unassembled WGS sequence"/>
</dbReference>
<feature type="signal peptide" evidence="1">
    <location>
        <begin position="1"/>
        <end position="18"/>
    </location>
</feature>
<dbReference type="Pfam" id="PF08757">
    <property type="entry name" value="CotH"/>
    <property type="match status" value="1"/>
</dbReference>
<organism evidence="2 3">
    <name type="scientific">Piromyces finnis</name>
    <dbReference type="NCBI Taxonomy" id="1754191"/>
    <lineage>
        <taxon>Eukaryota</taxon>
        <taxon>Fungi</taxon>
        <taxon>Fungi incertae sedis</taxon>
        <taxon>Chytridiomycota</taxon>
        <taxon>Chytridiomycota incertae sedis</taxon>
        <taxon>Neocallimastigomycetes</taxon>
        <taxon>Neocallimastigales</taxon>
        <taxon>Neocallimastigaceae</taxon>
        <taxon>Piromyces</taxon>
    </lineage>
</organism>
<keyword evidence="1" id="KW-0732">Signal</keyword>
<dbReference type="OrthoDB" id="2387105at2759"/>
<name>A0A1Y1V8U3_9FUNG</name>
<dbReference type="PANTHER" id="PTHR40050:SF1">
    <property type="entry name" value="INNER SPORE COAT PROTEIN H"/>
    <property type="match status" value="1"/>
</dbReference>
<dbReference type="InterPro" id="IPR014867">
    <property type="entry name" value="Spore_coat_CotH_CotH2/3/7"/>
</dbReference>
<dbReference type="STRING" id="1754191.A0A1Y1V8U3"/>
<gene>
    <name evidence="2" type="ORF">BCR36DRAFT_584243</name>
</gene>
<reference evidence="2 3" key="1">
    <citation type="submission" date="2016-08" db="EMBL/GenBank/DDBJ databases">
        <title>Genomes of anaerobic fungi encode conserved fungal cellulosomes for biomass hydrolysis.</title>
        <authorList>
            <consortium name="DOE Joint Genome Institute"/>
            <person name="Haitjema C.H."/>
            <person name="Gilmore S.P."/>
            <person name="Henske J.K."/>
            <person name="Solomon K.V."/>
            <person name="De Groot R."/>
            <person name="Kuo A."/>
            <person name="Mondo S.J."/>
            <person name="Salamov A.A."/>
            <person name="Labutti K."/>
            <person name="Zhao Z."/>
            <person name="Chiniquy J."/>
            <person name="Barry K."/>
            <person name="Brewer H.M."/>
            <person name="Purvine S.O."/>
            <person name="Wright A.T."/>
            <person name="Boxma B."/>
            <person name="Van Alen T."/>
            <person name="Hackstein J.H."/>
            <person name="Baker S.E."/>
            <person name="Grigoriev I.V."/>
            <person name="O'Malley M.A."/>
        </authorList>
    </citation>
    <scope>NUCLEOTIDE SEQUENCE [LARGE SCALE GENOMIC DNA]</scope>
    <source>
        <strain evidence="3">finn</strain>
    </source>
</reference>
<evidence type="ECO:0008006" key="4">
    <source>
        <dbReference type="Google" id="ProtNLM"/>
    </source>
</evidence>
<dbReference type="AlphaFoldDB" id="A0A1Y1V8U3"/>
<evidence type="ECO:0000256" key="1">
    <source>
        <dbReference type="SAM" id="SignalP"/>
    </source>
</evidence>
<feature type="chain" id="PRO_5012598424" description="Coth-domain-containing protein" evidence="1">
    <location>
        <begin position="19"/>
        <end position="563"/>
    </location>
</feature>
<reference evidence="2 3" key="2">
    <citation type="submission" date="2016-08" db="EMBL/GenBank/DDBJ databases">
        <title>Pervasive Adenine N6-methylation of Active Genes in Fungi.</title>
        <authorList>
            <consortium name="DOE Joint Genome Institute"/>
            <person name="Mondo S.J."/>
            <person name="Dannebaum R.O."/>
            <person name="Kuo R.C."/>
            <person name="Labutti K."/>
            <person name="Haridas S."/>
            <person name="Kuo A."/>
            <person name="Salamov A."/>
            <person name="Ahrendt S.R."/>
            <person name="Lipzen A."/>
            <person name="Sullivan W."/>
            <person name="Andreopoulos W.B."/>
            <person name="Clum A."/>
            <person name="Lindquist E."/>
            <person name="Daum C."/>
            <person name="Ramamoorthy G.K."/>
            <person name="Gryganskyi A."/>
            <person name="Culley D."/>
            <person name="Magnuson J.K."/>
            <person name="James T.Y."/>
            <person name="O'Malley M.A."/>
            <person name="Stajich J.E."/>
            <person name="Spatafora J.W."/>
            <person name="Visel A."/>
            <person name="Grigoriev I.V."/>
        </authorList>
    </citation>
    <scope>NUCLEOTIDE SEQUENCE [LARGE SCALE GENOMIC DNA]</scope>
    <source>
        <strain evidence="3">finn</strain>
    </source>
</reference>
<comment type="caution">
    <text evidence="2">The sequence shown here is derived from an EMBL/GenBank/DDBJ whole genome shotgun (WGS) entry which is preliminary data.</text>
</comment>
<dbReference type="PANTHER" id="PTHR40050">
    <property type="entry name" value="INNER SPORE COAT PROTEIN H"/>
    <property type="match status" value="1"/>
</dbReference>
<proteinExistence type="predicted"/>
<evidence type="ECO:0000313" key="3">
    <source>
        <dbReference type="Proteomes" id="UP000193719"/>
    </source>
</evidence>
<accession>A0A1Y1V8U3</accession>